<protein>
    <recommendedName>
        <fullName evidence="2">GST N-terminal domain-containing protein</fullName>
    </recommendedName>
</protein>
<feature type="domain" description="GST N-terminal" evidence="2">
    <location>
        <begin position="1"/>
        <end position="80"/>
    </location>
</feature>
<name>A0A7S8FGV3_9BACT</name>
<organism evidence="3 4">
    <name type="scientific">Candidatus Nitrospira kreftii</name>
    <dbReference type="NCBI Taxonomy" id="2652173"/>
    <lineage>
        <taxon>Bacteria</taxon>
        <taxon>Pseudomonadati</taxon>
        <taxon>Nitrospirota</taxon>
        <taxon>Nitrospiria</taxon>
        <taxon>Nitrospirales</taxon>
        <taxon>Nitrospiraceae</taxon>
        <taxon>Nitrospira</taxon>
    </lineage>
</organism>
<dbReference type="Pfam" id="PF13417">
    <property type="entry name" value="GST_N_3"/>
    <property type="match status" value="1"/>
</dbReference>
<dbReference type="EMBL" id="CP047423">
    <property type="protein sequence ID" value="QPD05574.1"/>
    <property type="molecule type" value="Genomic_DNA"/>
</dbReference>
<feature type="region of interest" description="Disordered" evidence="1">
    <location>
        <begin position="91"/>
        <end position="111"/>
    </location>
</feature>
<reference evidence="3 4" key="1">
    <citation type="journal article" date="2020" name="ISME J.">
        <title>Enrichment and physiological characterization of a novel comammox Nitrospira indicates ammonium inhibition of complete nitrification.</title>
        <authorList>
            <person name="Sakoula D."/>
            <person name="Koch H."/>
            <person name="Frank J."/>
            <person name="Jetten M.S.M."/>
            <person name="van Kessel M.A.H.J."/>
            <person name="Lucker S."/>
        </authorList>
    </citation>
    <scope>NUCLEOTIDE SEQUENCE [LARGE SCALE GENOMIC DNA]</scope>
    <source>
        <strain evidence="3">Comreactor17</strain>
    </source>
</reference>
<proteinExistence type="predicted"/>
<evidence type="ECO:0000313" key="3">
    <source>
        <dbReference type="EMBL" id="QPD05574.1"/>
    </source>
</evidence>
<dbReference type="Gene3D" id="3.40.30.10">
    <property type="entry name" value="Glutaredoxin"/>
    <property type="match status" value="1"/>
</dbReference>
<dbReference type="InterPro" id="IPR004045">
    <property type="entry name" value="Glutathione_S-Trfase_N"/>
</dbReference>
<dbReference type="PROSITE" id="PS50404">
    <property type="entry name" value="GST_NTER"/>
    <property type="match status" value="1"/>
</dbReference>
<evidence type="ECO:0000259" key="2">
    <source>
        <dbReference type="PROSITE" id="PS50404"/>
    </source>
</evidence>
<dbReference type="CDD" id="cd00570">
    <property type="entry name" value="GST_N_family"/>
    <property type="match status" value="1"/>
</dbReference>
<dbReference type="PROSITE" id="PS51354">
    <property type="entry name" value="GLUTAREDOXIN_2"/>
    <property type="match status" value="1"/>
</dbReference>
<dbReference type="Proteomes" id="UP000593737">
    <property type="component" value="Chromosome"/>
</dbReference>
<dbReference type="KEGG" id="nkf:Nkreftii_003348"/>
<dbReference type="AlphaFoldDB" id="A0A7S8FGV3"/>
<evidence type="ECO:0000313" key="4">
    <source>
        <dbReference type="Proteomes" id="UP000593737"/>
    </source>
</evidence>
<sequence length="111" mass="12712">MALTIFHVDWCPDCHVVRQKLSELRISYQDVIVPDSRRMRTQVYEVSGQYYVPVLKDDELVLTETNDILDYLDKRYGTDTVGGATTQFESQARATPDVLGDDDDHPSCRIT</sequence>
<accession>A0A7S8FGV3</accession>
<gene>
    <name evidence="3" type="ORF">Nkreftii_003348</name>
</gene>
<dbReference type="SUPFAM" id="SSF52833">
    <property type="entry name" value="Thioredoxin-like"/>
    <property type="match status" value="1"/>
</dbReference>
<dbReference type="InterPro" id="IPR036249">
    <property type="entry name" value="Thioredoxin-like_sf"/>
</dbReference>
<evidence type="ECO:0000256" key="1">
    <source>
        <dbReference type="SAM" id="MobiDB-lite"/>
    </source>
</evidence>